<keyword evidence="1" id="KW-0812">Transmembrane</keyword>
<comment type="caution">
    <text evidence="2">The sequence shown here is derived from an EMBL/GenBank/DDBJ whole genome shotgun (WGS) entry which is preliminary data.</text>
</comment>
<reference evidence="2 3" key="1">
    <citation type="submission" date="2017-10" db="EMBL/GenBank/DDBJ databases">
        <title>Frigbacter circumglobatus gen. nov. sp. nov., isolated from sediment cultured in situ.</title>
        <authorList>
            <person name="Zhao Z."/>
        </authorList>
    </citation>
    <scope>NUCLEOTIDE SEQUENCE [LARGE SCALE GENOMIC DNA]</scope>
    <source>
        <strain evidence="2 3">ZYL</strain>
    </source>
</reference>
<sequence length="132" mass="15015">MKNSGIYIFWLFLLVSLMFGGLFWQKDMAPAKWQIAYEHDTAGLGIEGSKETLIEAIRLGYPVRIYWAGGPVEHVTNVPFLTILGGEVFGQIHPIKGQKPITTPPSVELRENEWVTIFSTNGERSLKWFVYK</sequence>
<gene>
    <name evidence="2" type="ORF">CRD36_16185</name>
</gene>
<proteinExistence type="predicted"/>
<dbReference type="RefSeq" id="WP_099474984.1">
    <property type="nucleotide sequence ID" value="NZ_CP041025.1"/>
</dbReference>
<dbReference type="Proteomes" id="UP000229730">
    <property type="component" value="Unassembled WGS sequence"/>
</dbReference>
<keyword evidence="3" id="KW-1185">Reference proteome</keyword>
<organism evidence="2 3">
    <name type="scientific">Paremcibacter congregatus</name>
    <dbReference type="NCBI Taxonomy" id="2043170"/>
    <lineage>
        <taxon>Bacteria</taxon>
        <taxon>Pseudomonadati</taxon>
        <taxon>Pseudomonadota</taxon>
        <taxon>Alphaproteobacteria</taxon>
        <taxon>Emcibacterales</taxon>
        <taxon>Emcibacteraceae</taxon>
        <taxon>Paremcibacter</taxon>
    </lineage>
</organism>
<evidence type="ECO:0000313" key="2">
    <source>
        <dbReference type="EMBL" id="PHZ83887.1"/>
    </source>
</evidence>
<dbReference type="AlphaFoldDB" id="A0A2G4YNK2"/>
<feature type="transmembrane region" description="Helical" evidence="1">
    <location>
        <begin position="6"/>
        <end position="24"/>
    </location>
</feature>
<accession>A0A2G4YNK2</accession>
<evidence type="ECO:0000256" key="1">
    <source>
        <dbReference type="SAM" id="Phobius"/>
    </source>
</evidence>
<dbReference type="OrthoDB" id="9797938at2"/>
<evidence type="ECO:0000313" key="3">
    <source>
        <dbReference type="Proteomes" id="UP000229730"/>
    </source>
</evidence>
<keyword evidence="1" id="KW-0472">Membrane</keyword>
<keyword evidence="1" id="KW-1133">Transmembrane helix</keyword>
<protein>
    <submittedName>
        <fullName evidence="2">Uncharacterized protein</fullName>
    </submittedName>
</protein>
<name>A0A2G4YNK2_9PROT</name>
<dbReference type="EMBL" id="PDEM01000031">
    <property type="protein sequence ID" value="PHZ83887.1"/>
    <property type="molecule type" value="Genomic_DNA"/>
</dbReference>
<dbReference type="InParanoid" id="A0A2G4YNK2"/>